<keyword evidence="1" id="KW-0812">Transmembrane</keyword>
<accession>A0AAN6E1R3</accession>
<reference evidence="2" key="1">
    <citation type="journal article" date="2022" name="bioRxiv">
        <title>Deciphering the potential niche of two novel black yeast fungi from a biological soil crust based on their genomes, phenotypes, and melanin regulation.</title>
        <authorList>
            <consortium name="DOE Joint Genome Institute"/>
            <person name="Carr E.C."/>
            <person name="Barton Q."/>
            <person name="Grambo S."/>
            <person name="Sullivan M."/>
            <person name="Renfro C.M."/>
            <person name="Kuo A."/>
            <person name="Pangilinan J."/>
            <person name="Lipzen A."/>
            <person name="Keymanesh K."/>
            <person name="Savage E."/>
            <person name="Barry K."/>
            <person name="Grigoriev I.V."/>
            <person name="Riekhof W.R."/>
            <person name="Harris S.S."/>
        </authorList>
    </citation>
    <scope>NUCLEOTIDE SEQUENCE</scope>
    <source>
        <strain evidence="2">JF 03-4F</strain>
    </source>
</reference>
<gene>
    <name evidence="2" type="ORF">EDD36DRAFT_432871</name>
</gene>
<keyword evidence="1" id="KW-1133">Transmembrane helix</keyword>
<keyword evidence="1" id="KW-0472">Membrane</keyword>
<proteinExistence type="predicted"/>
<dbReference type="AlphaFoldDB" id="A0AAN6E1R3"/>
<sequence>MLLQFANRRERRTRLLREVWGFQDAHENDWEKRSAPYLKHFESLIPLNRATAFLELPTDQDQVLQLVSIVKESAAPTATLHQLKGIVATANLPLLKDANDDGAAESALVLAIQLWLFLELPMEDLNRSLGTAIKVKLPRKPAFGVNAAKVATTLLSEDFSAKSLTRKGGFHLMWTSDLSEHLVIKGEYHLYVFCHARILGSYQYQEESVLYPKGLLEEVDRTLELLFPTSKLKSAKRVRRISRKQKVDIEAFRMWEDMEGLIKYQCSSYQFFGQRLAELQSRYDKTRPKSLGQWWYDRRNVREWAALWIAVVAFVLTVVFGVIGAVTGVFQVYAAFHFK</sequence>
<organism evidence="2 3">
    <name type="scientific">Exophiala viscosa</name>
    <dbReference type="NCBI Taxonomy" id="2486360"/>
    <lineage>
        <taxon>Eukaryota</taxon>
        <taxon>Fungi</taxon>
        <taxon>Dikarya</taxon>
        <taxon>Ascomycota</taxon>
        <taxon>Pezizomycotina</taxon>
        <taxon>Eurotiomycetes</taxon>
        <taxon>Chaetothyriomycetidae</taxon>
        <taxon>Chaetothyriales</taxon>
        <taxon>Herpotrichiellaceae</taxon>
        <taxon>Exophiala</taxon>
    </lineage>
</organism>
<evidence type="ECO:0000256" key="1">
    <source>
        <dbReference type="SAM" id="Phobius"/>
    </source>
</evidence>
<protein>
    <submittedName>
        <fullName evidence="2">Uncharacterized protein</fullName>
    </submittedName>
</protein>
<name>A0AAN6E1R3_9EURO</name>
<evidence type="ECO:0000313" key="2">
    <source>
        <dbReference type="EMBL" id="KAI1615454.1"/>
    </source>
</evidence>
<dbReference type="EMBL" id="MU404352">
    <property type="protein sequence ID" value="KAI1615454.1"/>
    <property type="molecule type" value="Genomic_DNA"/>
</dbReference>
<dbReference type="Proteomes" id="UP001203852">
    <property type="component" value="Unassembled WGS sequence"/>
</dbReference>
<feature type="transmembrane region" description="Helical" evidence="1">
    <location>
        <begin position="305"/>
        <end position="336"/>
    </location>
</feature>
<comment type="caution">
    <text evidence="2">The sequence shown here is derived from an EMBL/GenBank/DDBJ whole genome shotgun (WGS) entry which is preliminary data.</text>
</comment>
<keyword evidence="3" id="KW-1185">Reference proteome</keyword>
<evidence type="ECO:0000313" key="3">
    <source>
        <dbReference type="Proteomes" id="UP001203852"/>
    </source>
</evidence>